<reference evidence="5 6" key="1">
    <citation type="submission" date="2019-02" db="EMBL/GenBank/DDBJ databases">
        <title>Deep-cultivation of Planctomycetes and their phenomic and genomic characterization uncovers novel biology.</title>
        <authorList>
            <person name="Wiegand S."/>
            <person name="Jogler M."/>
            <person name="Boedeker C."/>
            <person name="Pinto D."/>
            <person name="Vollmers J."/>
            <person name="Rivas-Marin E."/>
            <person name="Kohn T."/>
            <person name="Peeters S.H."/>
            <person name="Heuer A."/>
            <person name="Rast P."/>
            <person name="Oberbeckmann S."/>
            <person name="Bunk B."/>
            <person name="Jeske O."/>
            <person name="Meyerdierks A."/>
            <person name="Storesund J.E."/>
            <person name="Kallscheuer N."/>
            <person name="Luecker S."/>
            <person name="Lage O.M."/>
            <person name="Pohl T."/>
            <person name="Merkel B.J."/>
            <person name="Hornburger P."/>
            <person name="Mueller R.-W."/>
            <person name="Bruemmer F."/>
            <person name="Labrenz M."/>
            <person name="Spormann A.M."/>
            <person name="Op Den Camp H."/>
            <person name="Overmann J."/>
            <person name="Amann R."/>
            <person name="Jetten M.S.M."/>
            <person name="Mascher T."/>
            <person name="Medema M.H."/>
            <person name="Devos D.P."/>
            <person name="Kaster A.-K."/>
            <person name="Ovreas L."/>
            <person name="Rohde M."/>
            <person name="Galperin M.Y."/>
            <person name="Jogler C."/>
        </authorList>
    </citation>
    <scope>NUCLEOTIDE SEQUENCE [LARGE SCALE GENOMIC DNA]</scope>
    <source>
        <strain evidence="5 6">Pla52n</strain>
    </source>
</reference>
<proteinExistence type="predicted"/>
<keyword evidence="6" id="KW-1185">Reference proteome</keyword>
<keyword evidence="1 5" id="KW-0489">Methyltransferase</keyword>
<dbReference type="Pfam" id="PF13847">
    <property type="entry name" value="Methyltransf_31"/>
    <property type="match status" value="1"/>
</dbReference>
<dbReference type="InterPro" id="IPR026170">
    <property type="entry name" value="FAM173A/B"/>
</dbReference>
<name>A0A5C6B0U4_9BACT</name>
<dbReference type="PANTHER" id="PTHR13610:SF11">
    <property type="entry name" value="METHYLTRANSFERASE DOMAIN-CONTAINING PROTEIN"/>
    <property type="match status" value="1"/>
</dbReference>
<dbReference type="InterPro" id="IPR025714">
    <property type="entry name" value="Methyltranfer_dom"/>
</dbReference>
<gene>
    <name evidence="5" type="primary">prmA</name>
    <name evidence="5" type="ORF">Pla52n_31250</name>
</gene>
<dbReference type="RefSeq" id="WP_146520391.1">
    <property type="nucleotide sequence ID" value="NZ_CP151726.1"/>
</dbReference>
<dbReference type="AlphaFoldDB" id="A0A5C6B0U4"/>
<dbReference type="InterPro" id="IPR029063">
    <property type="entry name" value="SAM-dependent_MTases_sf"/>
</dbReference>
<dbReference type="Proteomes" id="UP000320176">
    <property type="component" value="Unassembled WGS sequence"/>
</dbReference>
<dbReference type="GO" id="GO:0032259">
    <property type="term" value="P:methylation"/>
    <property type="evidence" value="ECO:0007669"/>
    <property type="project" value="UniProtKB-KW"/>
</dbReference>
<evidence type="ECO:0000313" key="6">
    <source>
        <dbReference type="Proteomes" id="UP000320176"/>
    </source>
</evidence>
<feature type="domain" description="Methyltransferase" evidence="4">
    <location>
        <begin position="59"/>
        <end position="123"/>
    </location>
</feature>
<organism evidence="5 6">
    <name type="scientific">Stieleria varia</name>
    <dbReference type="NCBI Taxonomy" id="2528005"/>
    <lineage>
        <taxon>Bacteria</taxon>
        <taxon>Pseudomonadati</taxon>
        <taxon>Planctomycetota</taxon>
        <taxon>Planctomycetia</taxon>
        <taxon>Pirellulales</taxon>
        <taxon>Pirellulaceae</taxon>
        <taxon>Stieleria</taxon>
    </lineage>
</organism>
<dbReference type="SUPFAM" id="SSF53335">
    <property type="entry name" value="S-adenosyl-L-methionine-dependent methyltransferases"/>
    <property type="match status" value="1"/>
</dbReference>
<accession>A0A5C6B0U4</accession>
<keyword evidence="5" id="KW-0687">Ribonucleoprotein</keyword>
<dbReference type="OrthoDB" id="281208at2"/>
<keyword evidence="2 5" id="KW-0808">Transferase</keyword>
<keyword evidence="5" id="KW-0689">Ribosomal protein</keyword>
<evidence type="ECO:0000313" key="5">
    <source>
        <dbReference type="EMBL" id="TWU05079.1"/>
    </source>
</evidence>
<evidence type="ECO:0000256" key="2">
    <source>
        <dbReference type="ARBA" id="ARBA00022679"/>
    </source>
</evidence>
<evidence type="ECO:0000256" key="1">
    <source>
        <dbReference type="ARBA" id="ARBA00022603"/>
    </source>
</evidence>
<keyword evidence="3" id="KW-0949">S-adenosyl-L-methionine</keyword>
<dbReference type="Gene3D" id="3.40.50.150">
    <property type="entry name" value="Vaccinia Virus protein VP39"/>
    <property type="match status" value="1"/>
</dbReference>
<evidence type="ECO:0000256" key="3">
    <source>
        <dbReference type="ARBA" id="ARBA00022691"/>
    </source>
</evidence>
<dbReference type="CDD" id="cd02440">
    <property type="entry name" value="AdoMet_MTases"/>
    <property type="match status" value="1"/>
</dbReference>
<comment type="caution">
    <text evidence="5">The sequence shown here is derived from an EMBL/GenBank/DDBJ whole genome shotgun (WGS) entry which is preliminary data.</text>
</comment>
<protein>
    <submittedName>
        <fullName evidence="5">Ribosomal protein L11 methyltransferase</fullName>
    </submittedName>
</protein>
<dbReference type="EMBL" id="SJPN01000003">
    <property type="protein sequence ID" value="TWU05079.1"/>
    <property type="molecule type" value="Genomic_DNA"/>
</dbReference>
<dbReference type="PANTHER" id="PTHR13610">
    <property type="entry name" value="METHYLTRANSFERASE DOMAIN-CONTAINING PROTEIN"/>
    <property type="match status" value="1"/>
</dbReference>
<evidence type="ECO:0000259" key="4">
    <source>
        <dbReference type="Pfam" id="PF13847"/>
    </source>
</evidence>
<dbReference type="GO" id="GO:0005840">
    <property type="term" value="C:ribosome"/>
    <property type="evidence" value="ECO:0007669"/>
    <property type="project" value="UniProtKB-KW"/>
</dbReference>
<dbReference type="GO" id="GO:0016279">
    <property type="term" value="F:protein-lysine N-methyltransferase activity"/>
    <property type="evidence" value="ECO:0007669"/>
    <property type="project" value="InterPro"/>
</dbReference>
<sequence length="194" mass="21753">MLRFHFAAIAWSVTIVGLFTTVAHSTADDRSVEPVESAITVPTPDDVVAKMLDLVKVKKDDVLYDLGCGDGRIVVAAAVKYRCRAVGFDINPLKIDQSRERVKQAGVQSLVRIEQKDIFKVDLAPATVLTLYLLPEMNDQLVPQIQKMKAGTRIVCHDFPIEAFQPEQRITIKSVETDAPHEIFLYRLPLKPRK</sequence>